<dbReference type="HOGENOM" id="CLU_956100_0_0_11"/>
<organism evidence="1 2">
    <name type="scientific">Saccharomonospora xinjiangensis XJ-54</name>
    <dbReference type="NCBI Taxonomy" id="882086"/>
    <lineage>
        <taxon>Bacteria</taxon>
        <taxon>Bacillati</taxon>
        <taxon>Actinomycetota</taxon>
        <taxon>Actinomycetes</taxon>
        <taxon>Pseudonocardiales</taxon>
        <taxon>Pseudonocardiaceae</taxon>
        <taxon>Saccharomonospora</taxon>
    </lineage>
</organism>
<dbReference type="EMBL" id="JH636049">
    <property type="protein sequence ID" value="EID54169.1"/>
    <property type="molecule type" value="Genomic_DNA"/>
</dbReference>
<evidence type="ECO:0008006" key="3">
    <source>
        <dbReference type="Google" id="ProtNLM"/>
    </source>
</evidence>
<dbReference type="eggNOG" id="COG5164">
    <property type="taxonomic scope" value="Bacteria"/>
</dbReference>
<evidence type="ECO:0000313" key="2">
    <source>
        <dbReference type="Proteomes" id="UP000004691"/>
    </source>
</evidence>
<protein>
    <recommendedName>
        <fullName evidence="3">ESX-1 secretion-associated protein EspA/EspE-like domain-containing protein</fullName>
    </recommendedName>
</protein>
<sequence>MGILDDKPSKEVADSGLIAEGTTARDTYDSLQSPAKAAAGGALMLGLANPALLPVGIAAGAMGGQFDNMGSAYELTAGTSIGTAWDAYNQISSGDYAAGIPNALIVGADVVGAIGDPIAAVAGQLVGWMMEHLEPLRMVLHGLTGEPAIVQGYADSWGNIADRLESQYAAIGEAVNGQEHWKGDASDAYRKAAANTQGAMSGAYAGAMAVKDAALKMKDVVASVRNMVRDILADLAGGLVSLAVKCLIPPLAVTAIPAAISTIAKAAMDIAGKVSRLALVVTRLIAVLLDLGEALNQIEQSNGQNPGSAKPKGEAVTT</sequence>
<name>I0V216_9PSEU</name>
<keyword evidence="2" id="KW-1185">Reference proteome</keyword>
<dbReference type="OrthoDB" id="5069709at2"/>
<accession>I0V216</accession>
<dbReference type="RefSeq" id="WP_006238318.1">
    <property type="nucleotide sequence ID" value="NZ_JH636049.1"/>
</dbReference>
<dbReference type="Proteomes" id="UP000004691">
    <property type="component" value="Unassembled WGS sequence"/>
</dbReference>
<reference evidence="1 2" key="1">
    <citation type="submission" date="2012-01" db="EMBL/GenBank/DDBJ databases">
        <title>Improved High-Quality Draft sequence of Saccharomonospora xinjiangensis XJ-54.</title>
        <authorList>
            <consortium name="US DOE Joint Genome Institute"/>
            <person name="Lucas S."/>
            <person name="Han J."/>
            <person name="Lapidus A."/>
            <person name="Cheng J.-F."/>
            <person name="Goodwin L."/>
            <person name="Pitluck S."/>
            <person name="Peters L."/>
            <person name="Mikhailova N."/>
            <person name="Teshima H."/>
            <person name="Detter J.C."/>
            <person name="Han C."/>
            <person name="Tapia R."/>
            <person name="Land M."/>
            <person name="Hauser L."/>
            <person name="Kyrpides N."/>
            <person name="Ivanova N."/>
            <person name="Pagani I."/>
            <person name="Brambilla E.-M."/>
            <person name="Klenk H.-P."/>
            <person name="Woyke T."/>
        </authorList>
    </citation>
    <scope>NUCLEOTIDE SEQUENCE [LARGE SCALE GENOMIC DNA]</scope>
    <source>
        <strain evidence="1 2">XJ-54</strain>
    </source>
</reference>
<dbReference type="STRING" id="882086.SacxiDRAFT_1932"/>
<dbReference type="AlphaFoldDB" id="I0V216"/>
<proteinExistence type="predicted"/>
<evidence type="ECO:0000313" key="1">
    <source>
        <dbReference type="EMBL" id="EID54169.1"/>
    </source>
</evidence>
<gene>
    <name evidence="1" type="ORF">SacxiDRAFT_1932</name>
</gene>